<evidence type="ECO:0000313" key="2">
    <source>
        <dbReference type="Proteomes" id="UP000268014"/>
    </source>
</evidence>
<protein>
    <submittedName>
        <fullName evidence="3">MIF4G domain-containing protein</fullName>
    </submittedName>
</protein>
<reference evidence="1 2" key="2">
    <citation type="submission" date="2018-11" db="EMBL/GenBank/DDBJ databases">
        <authorList>
            <consortium name="Pathogen Informatics"/>
        </authorList>
    </citation>
    <scope>NUCLEOTIDE SEQUENCE [LARGE SCALE GENOMIC DNA]</scope>
    <source>
        <strain evidence="1 2">MHpl1</strain>
    </source>
</reference>
<evidence type="ECO:0000313" key="1">
    <source>
        <dbReference type="EMBL" id="VDO54758.1"/>
    </source>
</evidence>
<name>A0A0N4WTL5_HAEPC</name>
<dbReference type="WBParaSite" id="HPLM_0001494001-mRNA-1">
    <property type="protein sequence ID" value="HPLM_0001494001-mRNA-1"/>
    <property type="gene ID" value="HPLM_0001494001"/>
</dbReference>
<sequence length="84" mass="9625">MSSAFSLKAIKQKLTRNLNCLFGLIAEAEEYHTQWQFPTVLKGLQQFLTTKPIIVQELCEKLETQKESAWKIGRILINICSTLV</sequence>
<dbReference type="OMA" id="RILINIC"/>
<dbReference type="EMBL" id="UZAF01018763">
    <property type="protein sequence ID" value="VDO54758.1"/>
    <property type="molecule type" value="Genomic_DNA"/>
</dbReference>
<dbReference type="Proteomes" id="UP000268014">
    <property type="component" value="Unassembled WGS sequence"/>
</dbReference>
<accession>A0A0N4WTL5</accession>
<keyword evidence="2" id="KW-1185">Reference proteome</keyword>
<dbReference type="OrthoDB" id="5840675at2759"/>
<proteinExistence type="predicted"/>
<evidence type="ECO:0000313" key="3">
    <source>
        <dbReference type="WBParaSite" id="HPLM_0001494001-mRNA-1"/>
    </source>
</evidence>
<reference evidence="3" key="1">
    <citation type="submission" date="2017-02" db="UniProtKB">
        <authorList>
            <consortium name="WormBaseParasite"/>
        </authorList>
    </citation>
    <scope>IDENTIFICATION</scope>
</reference>
<dbReference type="AlphaFoldDB" id="A0A0N4WTL5"/>
<organism evidence="3">
    <name type="scientific">Haemonchus placei</name>
    <name type="common">Barber's pole worm</name>
    <dbReference type="NCBI Taxonomy" id="6290"/>
    <lineage>
        <taxon>Eukaryota</taxon>
        <taxon>Metazoa</taxon>
        <taxon>Ecdysozoa</taxon>
        <taxon>Nematoda</taxon>
        <taxon>Chromadorea</taxon>
        <taxon>Rhabditida</taxon>
        <taxon>Rhabditina</taxon>
        <taxon>Rhabditomorpha</taxon>
        <taxon>Strongyloidea</taxon>
        <taxon>Trichostrongylidae</taxon>
        <taxon>Haemonchus</taxon>
    </lineage>
</organism>
<gene>
    <name evidence="1" type="ORF">HPLM_LOCUS14932</name>
</gene>